<dbReference type="Pfam" id="PF00057">
    <property type="entry name" value="Ldl_recept_a"/>
    <property type="match status" value="3"/>
</dbReference>
<evidence type="ECO:0000256" key="2">
    <source>
        <dbReference type="ARBA" id="ARBA00022536"/>
    </source>
</evidence>
<dbReference type="Pfam" id="PF00058">
    <property type="entry name" value="Ldl_recept_b"/>
    <property type="match status" value="1"/>
</dbReference>
<dbReference type="Gene3D" id="4.10.400.10">
    <property type="entry name" value="Low-density Lipoprotein Receptor"/>
    <property type="match status" value="3"/>
</dbReference>
<keyword evidence="13" id="KW-0812">Transmembrane</keyword>
<organism evidence="15 16">
    <name type="scientific">Bugula neritina</name>
    <name type="common">Brown bryozoan</name>
    <name type="synonym">Sertularia neritina</name>
    <dbReference type="NCBI Taxonomy" id="10212"/>
    <lineage>
        <taxon>Eukaryota</taxon>
        <taxon>Metazoa</taxon>
        <taxon>Spiralia</taxon>
        <taxon>Lophotrochozoa</taxon>
        <taxon>Bryozoa</taxon>
        <taxon>Gymnolaemata</taxon>
        <taxon>Cheilostomatida</taxon>
        <taxon>Flustrina</taxon>
        <taxon>Buguloidea</taxon>
        <taxon>Bugulidae</taxon>
        <taxon>Bugula</taxon>
    </lineage>
</organism>
<keyword evidence="4" id="KW-0732">Signal</keyword>
<dbReference type="GO" id="GO:0042813">
    <property type="term" value="F:Wnt receptor activity"/>
    <property type="evidence" value="ECO:0007669"/>
    <property type="project" value="TreeGrafter"/>
</dbReference>
<dbReference type="GO" id="GO:0006897">
    <property type="term" value="P:endocytosis"/>
    <property type="evidence" value="ECO:0007669"/>
    <property type="project" value="UniProtKB-KW"/>
</dbReference>
<dbReference type="PROSITE" id="PS50068">
    <property type="entry name" value="LDLRA_2"/>
    <property type="match status" value="3"/>
</dbReference>
<sequence length="1096" mass="121620">MDGSMREVIIDESLVWPNGIALDFEYMRLYWADAKLDKIERSNLDGTERTVIVDSELPHVFGFDVAGKYIYWTDWQRRTIERVDKLVPGAPRELIVDQLPDLMAIRVLPMKPNSTYTNGCSGNNGGCSNLCLNTPSGHVCACPMGQELLADNKQCVVPEAFLLFSQSKAIKRTSIKYAHKATPLPIQHLQNITALDIHVTKELIYFADNVNGSIRRAYINGSSVSTVLQFRKESPSAMVIDWISDNIYFIDASMKLIEVYNIQSKARKVVVWKDLGDPRSITVHPVKGIYWVNYRRNAIQSAGLNGEDMQVMIKNLKSPVSLNIYGNYVYWYDSTDQNIQRVSKIDQSDVATIQTDITPVVNLLVFHKSRQNGSSVCAINNGGCQYFCFTSGNSQTYSCGCPTHYLLNQDGMTCSAPRNFFLVSERAGTQSTRDMQVRRLLDNTQPDLVLPLKSMRSVRTINYDTADDKIYWIMDSDKYRAIKRSTVDGSRAEIFLHDSKIYPSSMCIEPYSRLLFWIDSVQGVVNVTTLDKKNVGVVYRNDGNTLTAVAVNPRKGYLFIVAESKSRSSQVIRTYLDGSSPVAVVTSQSIAAVAVDEQNDWLYFADHTTSTIKSCSSNGDNIRTLVDKVTSTSLTIYKDKLYYTQGSTQLFYVDKTSGRNRKQVMRRRTDITDIHAVNADFLQNYNRHPCSSNNGDCSHICFIGSDGTKQCGCPDGLNLHVNGLSCAPLATCKSSYFACSTGHGQVACIPMEWRCDGSEECADGSDEKDCSQFCTADEFTCGSGECIDRKQMCDRVADCYDSSDEQDSCCRSDKFMCSDKKECIPVGQVGDNIVDCKDGSDELTGTALAAATSAPTINTTVGIVVVLCIVFLFILIVVIFIIWKCRKRAYSLRYLEPVANARPGVSFDSLGTAMMDVPANHMPQSLTETTVVSASSTNSALHYDRNHVTGASSSSSSMTHLQAGFNPPPSPVTERSAFLGHGAMDMDDCSSTLVSSAYQTYYKRHHGKVPPTTPMSTCDDSEPSLKNYSMQRPRPKKYKKYHQLNPPPPTPSRSQMCSADEASEDPPSPSTVRSFRSTIHNPYPPPPSPEPTSDNS</sequence>
<evidence type="ECO:0000256" key="3">
    <source>
        <dbReference type="ARBA" id="ARBA00022583"/>
    </source>
</evidence>
<keyword evidence="6 13" id="KW-0472">Membrane</keyword>
<dbReference type="SMART" id="SM00135">
    <property type="entry name" value="LY"/>
    <property type="match status" value="10"/>
</dbReference>
<dbReference type="Pfam" id="PF14670">
    <property type="entry name" value="FXa_inhibition"/>
    <property type="match status" value="2"/>
</dbReference>
<comment type="caution">
    <text evidence="10">Lacks conserved residue(s) required for the propagation of feature annotation.</text>
</comment>
<dbReference type="InterPro" id="IPR036055">
    <property type="entry name" value="LDL_receptor-like_sf"/>
</dbReference>
<dbReference type="SUPFAM" id="SSF57424">
    <property type="entry name" value="LDL receptor-like module"/>
    <property type="match status" value="3"/>
</dbReference>
<dbReference type="InterPro" id="IPR000033">
    <property type="entry name" value="LDLR_classB_rpt"/>
</dbReference>
<dbReference type="SUPFAM" id="SSF63825">
    <property type="entry name" value="YWTD domain"/>
    <property type="match status" value="3"/>
</dbReference>
<keyword evidence="7 10" id="KW-1015">Disulfide bond</keyword>
<dbReference type="SMART" id="SM00192">
    <property type="entry name" value="LDLa"/>
    <property type="match status" value="3"/>
</dbReference>
<feature type="disulfide bond" evidence="10">
    <location>
        <begin position="774"/>
        <end position="786"/>
    </location>
</feature>
<dbReference type="Gene3D" id="2.120.10.30">
    <property type="entry name" value="TolB, C-terminal domain"/>
    <property type="match status" value="4"/>
</dbReference>
<evidence type="ECO:0000313" key="16">
    <source>
        <dbReference type="Proteomes" id="UP000593567"/>
    </source>
</evidence>
<keyword evidence="13" id="KW-1133">Transmembrane helix</keyword>
<dbReference type="PROSITE" id="PS51120">
    <property type="entry name" value="LDLRB"/>
    <property type="match status" value="2"/>
</dbReference>
<evidence type="ECO:0000256" key="1">
    <source>
        <dbReference type="ARBA" id="ARBA00004167"/>
    </source>
</evidence>
<evidence type="ECO:0000256" key="13">
    <source>
        <dbReference type="SAM" id="Phobius"/>
    </source>
</evidence>
<comment type="subcellular location">
    <subcellularLocation>
        <location evidence="1">Membrane</location>
        <topology evidence="1">Single-pass membrane protein</topology>
    </subcellularLocation>
</comment>
<feature type="repeat" description="LDL-receptor class B" evidence="11">
    <location>
        <begin position="27"/>
        <end position="69"/>
    </location>
</feature>
<feature type="domain" description="EGF-like" evidence="14">
    <location>
        <begin position="119"/>
        <end position="156"/>
    </location>
</feature>
<keyword evidence="9" id="KW-0325">Glycoprotein</keyword>
<evidence type="ECO:0000256" key="8">
    <source>
        <dbReference type="ARBA" id="ARBA00023170"/>
    </source>
</evidence>
<dbReference type="Proteomes" id="UP000593567">
    <property type="component" value="Unassembled WGS sequence"/>
</dbReference>
<dbReference type="InterPro" id="IPR050778">
    <property type="entry name" value="Cueball_EGF_LRP_Nidogen"/>
</dbReference>
<evidence type="ECO:0000256" key="5">
    <source>
        <dbReference type="ARBA" id="ARBA00022737"/>
    </source>
</evidence>
<dbReference type="EMBL" id="VXIV02001635">
    <property type="protein sequence ID" value="KAF6031178.1"/>
    <property type="molecule type" value="Genomic_DNA"/>
</dbReference>
<dbReference type="FunFam" id="2.120.10.30:FF:000241">
    <property type="entry name" value="Low-density lipoprotein receptor-related protein 6"/>
    <property type="match status" value="1"/>
</dbReference>
<evidence type="ECO:0000256" key="7">
    <source>
        <dbReference type="ARBA" id="ARBA00023157"/>
    </source>
</evidence>
<dbReference type="GO" id="GO:0005886">
    <property type="term" value="C:plasma membrane"/>
    <property type="evidence" value="ECO:0007669"/>
    <property type="project" value="TreeGrafter"/>
</dbReference>
<feature type="compositionally biased region" description="Basic residues" evidence="12">
    <location>
        <begin position="1033"/>
        <end position="1042"/>
    </location>
</feature>
<keyword evidence="5" id="KW-0677">Repeat</keyword>
<dbReference type="CDD" id="cd00112">
    <property type="entry name" value="LDLa"/>
    <property type="match status" value="3"/>
</dbReference>
<evidence type="ECO:0000259" key="14">
    <source>
        <dbReference type="SMART" id="SM00181"/>
    </source>
</evidence>
<dbReference type="OrthoDB" id="72419at2759"/>
<keyword evidence="16" id="KW-1185">Reference proteome</keyword>
<keyword evidence="8" id="KW-0675">Receptor</keyword>
<evidence type="ECO:0000256" key="4">
    <source>
        <dbReference type="ARBA" id="ARBA00022729"/>
    </source>
</evidence>
<evidence type="ECO:0000256" key="9">
    <source>
        <dbReference type="ARBA" id="ARBA00023180"/>
    </source>
</evidence>
<dbReference type="PANTHER" id="PTHR46513:SF13">
    <property type="entry name" value="EGF-LIKE DOMAIN-CONTAINING PROTEIN"/>
    <property type="match status" value="1"/>
</dbReference>
<dbReference type="InterPro" id="IPR023415">
    <property type="entry name" value="LDLR_class-A_CS"/>
</dbReference>
<evidence type="ECO:0000256" key="11">
    <source>
        <dbReference type="PROSITE-ProRule" id="PRU00461"/>
    </source>
</evidence>
<feature type="domain" description="EGF-like" evidence="14">
    <location>
        <begin position="376"/>
        <end position="415"/>
    </location>
</feature>
<dbReference type="GO" id="GO:0017147">
    <property type="term" value="F:Wnt-protein binding"/>
    <property type="evidence" value="ECO:0007669"/>
    <property type="project" value="TreeGrafter"/>
</dbReference>
<dbReference type="PRINTS" id="PR00261">
    <property type="entry name" value="LDLRECEPTOR"/>
</dbReference>
<feature type="domain" description="EGF-like" evidence="14">
    <location>
        <begin position="689"/>
        <end position="727"/>
    </location>
</feature>
<evidence type="ECO:0000256" key="6">
    <source>
        <dbReference type="ARBA" id="ARBA00023136"/>
    </source>
</evidence>
<gene>
    <name evidence="15" type="ORF">EB796_010536</name>
</gene>
<feature type="region of interest" description="Disordered" evidence="12">
    <location>
        <begin position="948"/>
        <end position="970"/>
    </location>
</feature>
<dbReference type="PANTHER" id="PTHR46513">
    <property type="entry name" value="VITELLOGENIN RECEPTOR-LIKE PROTEIN-RELATED-RELATED"/>
    <property type="match status" value="1"/>
</dbReference>
<feature type="disulfide bond" evidence="10">
    <location>
        <begin position="781"/>
        <end position="799"/>
    </location>
</feature>
<accession>A0A7J7K0S5</accession>
<protein>
    <submittedName>
        <fullName evidence="15">LRP6</fullName>
    </submittedName>
</protein>
<name>A0A7J7K0S5_BUGNE</name>
<dbReference type="InterPro" id="IPR000742">
    <property type="entry name" value="EGF"/>
</dbReference>
<feature type="repeat" description="LDL-receptor class B" evidence="11">
    <location>
        <begin position="202"/>
        <end position="244"/>
    </location>
</feature>
<feature type="compositionally biased region" description="Polar residues" evidence="12">
    <location>
        <begin position="1070"/>
        <end position="1080"/>
    </location>
</feature>
<dbReference type="PROSITE" id="PS01209">
    <property type="entry name" value="LDLRA_1"/>
    <property type="match status" value="1"/>
</dbReference>
<reference evidence="15" key="1">
    <citation type="submission" date="2020-06" db="EMBL/GenBank/DDBJ databases">
        <title>Draft genome of Bugula neritina, a colonial animal packing powerful symbionts and potential medicines.</title>
        <authorList>
            <person name="Rayko M."/>
        </authorList>
    </citation>
    <scope>NUCLEOTIDE SEQUENCE [LARGE SCALE GENOMIC DNA]</scope>
    <source>
        <strain evidence="15">Kwan_BN1</strain>
    </source>
</reference>
<keyword evidence="3" id="KW-0254">Endocytosis</keyword>
<dbReference type="SMART" id="SM00181">
    <property type="entry name" value="EGF"/>
    <property type="match status" value="3"/>
</dbReference>
<dbReference type="InterPro" id="IPR002172">
    <property type="entry name" value="LDrepeatLR_classA_rpt"/>
</dbReference>
<dbReference type="GO" id="GO:0060070">
    <property type="term" value="P:canonical Wnt signaling pathway"/>
    <property type="evidence" value="ECO:0007669"/>
    <property type="project" value="TreeGrafter"/>
</dbReference>
<dbReference type="InterPro" id="IPR011042">
    <property type="entry name" value="6-blade_b-propeller_TolB-like"/>
</dbReference>
<feature type="disulfide bond" evidence="10">
    <location>
        <begin position="755"/>
        <end position="770"/>
    </location>
</feature>
<evidence type="ECO:0000313" key="15">
    <source>
        <dbReference type="EMBL" id="KAF6031178.1"/>
    </source>
</evidence>
<evidence type="ECO:0000256" key="12">
    <source>
        <dbReference type="SAM" id="MobiDB-lite"/>
    </source>
</evidence>
<comment type="caution">
    <text evidence="15">The sequence shown here is derived from an EMBL/GenBank/DDBJ whole genome shotgun (WGS) entry which is preliminary data.</text>
</comment>
<dbReference type="SUPFAM" id="SSF57196">
    <property type="entry name" value="EGF/Laminin"/>
    <property type="match status" value="3"/>
</dbReference>
<feature type="compositionally biased region" description="Polar residues" evidence="12">
    <location>
        <begin position="1014"/>
        <end position="1030"/>
    </location>
</feature>
<evidence type="ECO:0000256" key="10">
    <source>
        <dbReference type="PROSITE-ProRule" id="PRU00124"/>
    </source>
</evidence>
<proteinExistence type="predicted"/>
<dbReference type="AlphaFoldDB" id="A0A7J7K0S5"/>
<feature type="region of interest" description="Disordered" evidence="12">
    <location>
        <begin position="1005"/>
        <end position="1096"/>
    </location>
</feature>
<feature type="transmembrane region" description="Helical" evidence="13">
    <location>
        <begin position="861"/>
        <end position="883"/>
    </location>
</feature>
<keyword evidence="2" id="KW-0245">EGF-like domain</keyword>